<dbReference type="InterPro" id="IPR017970">
    <property type="entry name" value="Homeobox_CS"/>
</dbReference>
<keyword evidence="4 5" id="KW-0539">Nucleus</keyword>
<dbReference type="GO" id="GO:0030154">
    <property type="term" value="P:cell differentiation"/>
    <property type="evidence" value="ECO:0007669"/>
    <property type="project" value="TreeGrafter"/>
</dbReference>
<feature type="compositionally biased region" description="Pro residues" evidence="7">
    <location>
        <begin position="54"/>
        <end position="66"/>
    </location>
</feature>
<reference evidence="9" key="3">
    <citation type="submission" date="2025-09" db="UniProtKB">
        <authorList>
            <consortium name="Ensembl"/>
        </authorList>
    </citation>
    <scope>IDENTIFICATION</scope>
</reference>
<keyword evidence="3 5" id="KW-0371">Homeobox</keyword>
<dbReference type="CTD" id="1748"/>
<dbReference type="Proteomes" id="UP000007648">
    <property type="component" value="Unassembled WGS sequence"/>
</dbReference>
<dbReference type="GO" id="GO:0005654">
    <property type="term" value="C:nucleoplasm"/>
    <property type="evidence" value="ECO:0007669"/>
    <property type="project" value="Ensembl"/>
</dbReference>
<dbReference type="CDD" id="cd00086">
    <property type="entry name" value="homeodomain"/>
    <property type="match status" value="1"/>
</dbReference>
<sequence length="253" mass="27775">MPGIFRPKVTVTMTSLPTTLPGPDVPKASFQNYSPVPPPAHSLSSYPRGLQPSSPEPPEGPYPGAPQPYGFAVGYPYVSPTAPSGPHLPYQQPGTASLHLRSPAVNLQAVADLEKPLGLSQPEGLQLNTRTKKLRKPRTIYSSLQLQHLNQRFQHTQYLALPERAQLAAQLGLTQTQVKIWFQNKRSKYKKIMKQGSNIQDGELLGALPALSPSLPSLWDMPRTLPTGGYVGNFGIWYQQQHSQDVQAAPQIM</sequence>
<comment type="similarity">
    <text evidence="1">Belongs to the distal-less homeobox family.</text>
</comment>
<dbReference type="eggNOG" id="KOG0850">
    <property type="taxonomic scope" value="Eukaryota"/>
</dbReference>
<dbReference type="InterPro" id="IPR000047">
    <property type="entry name" value="HTH_motif"/>
</dbReference>
<dbReference type="GeneID" id="116423293"/>
<keyword evidence="2 5" id="KW-0238">DNA-binding</keyword>
<name>G3WF12_SARHA</name>
<comment type="subcellular location">
    <subcellularLocation>
        <location evidence="5 6">Nucleus</location>
    </subcellularLocation>
</comment>
<dbReference type="InterPro" id="IPR050460">
    <property type="entry name" value="Distal-less_Homeobox_TF"/>
</dbReference>
<dbReference type="InterPro" id="IPR020479">
    <property type="entry name" value="HD_metazoa"/>
</dbReference>
<evidence type="ECO:0000256" key="7">
    <source>
        <dbReference type="SAM" id="MobiDB-lite"/>
    </source>
</evidence>
<dbReference type="OrthoDB" id="9834564at2759"/>
<evidence type="ECO:0000259" key="8">
    <source>
        <dbReference type="PROSITE" id="PS50071"/>
    </source>
</evidence>
<dbReference type="InterPro" id="IPR001356">
    <property type="entry name" value="HD"/>
</dbReference>
<reference evidence="9 10" key="1">
    <citation type="journal article" date="2011" name="Proc. Natl. Acad. Sci. U.S.A.">
        <title>Genetic diversity and population structure of the endangered marsupial Sarcophilus harrisii (Tasmanian devil).</title>
        <authorList>
            <person name="Miller W."/>
            <person name="Hayes V.M."/>
            <person name="Ratan A."/>
            <person name="Petersen D.C."/>
            <person name="Wittekindt N.E."/>
            <person name="Miller J."/>
            <person name="Walenz B."/>
            <person name="Knight J."/>
            <person name="Qi J."/>
            <person name="Zhao F."/>
            <person name="Wang Q."/>
            <person name="Bedoya-Reina O.C."/>
            <person name="Katiyar N."/>
            <person name="Tomsho L.P."/>
            <person name="Kasson L.M."/>
            <person name="Hardie R.A."/>
            <person name="Woodbridge P."/>
            <person name="Tindall E.A."/>
            <person name="Bertelsen M.F."/>
            <person name="Dixon D."/>
            <person name="Pyecroft S."/>
            <person name="Helgen K.M."/>
            <person name="Lesk A.M."/>
            <person name="Pringle T.H."/>
            <person name="Patterson N."/>
            <person name="Zhang Y."/>
            <person name="Kreiss A."/>
            <person name="Woods G.M."/>
            <person name="Jones M.E."/>
            <person name="Schuster S.C."/>
        </authorList>
    </citation>
    <scope>NUCLEOTIDE SEQUENCE [LARGE SCALE GENOMIC DNA]</scope>
</reference>
<evidence type="ECO:0000256" key="3">
    <source>
        <dbReference type="ARBA" id="ARBA00023155"/>
    </source>
</evidence>
<dbReference type="FunCoup" id="G3WF12">
    <property type="interactions" value="716"/>
</dbReference>
<dbReference type="RefSeq" id="XP_031821930.1">
    <property type="nucleotide sequence ID" value="XM_031966070.1"/>
</dbReference>
<dbReference type="SMART" id="SM00389">
    <property type="entry name" value="HOX"/>
    <property type="match status" value="1"/>
</dbReference>
<dbReference type="PROSITE" id="PS50071">
    <property type="entry name" value="HOMEOBOX_2"/>
    <property type="match status" value="1"/>
</dbReference>
<dbReference type="KEGG" id="shr:116423293"/>
<dbReference type="PANTHER" id="PTHR24327:SF21">
    <property type="entry name" value="HOMEOBOX PROTEIN DLX-4"/>
    <property type="match status" value="1"/>
</dbReference>
<proteinExistence type="inferred from homology"/>
<feature type="DNA-binding region" description="Homeobox" evidence="5">
    <location>
        <begin position="134"/>
        <end position="193"/>
    </location>
</feature>
<dbReference type="Gene3D" id="1.10.10.60">
    <property type="entry name" value="Homeodomain-like"/>
    <property type="match status" value="1"/>
</dbReference>
<protein>
    <submittedName>
        <fullName evidence="9">Distal-less homeobox 4</fullName>
    </submittedName>
</protein>
<accession>G3WF12</accession>
<evidence type="ECO:0000256" key="1">
    <source>
        <dbReference type="ARBA" id="ARBA00007916"/>
    </source>
</evidence>
<reference evidence="9" key="2">
    <citation type="submission" date="2025-08" db="UniProtKB">
        <authorList>
            <consortium name="Ensembl"/>
        </authorList>
    </citation>
    <scope>IDENTIFICATION</scope>
</reference>
<gene>
    <name evidence="9" type="primary">DLX4</name>
</gene>
<evidence type="ECO:0000313" key="10">
    <source>
        <dbReference type="Proteomes" id="UP000007648"/>
    </source>
</evidence>
<dbReference type="PANTHER" id="PTHR24327">
    <property type="entry name" value="HOMEOBOX PROTEIN"/>
    <property type="match status" value="1"/>
</dbReference>
<dbReference type="GO" id="GO:0001227">
    <property type="term" value="F:DNA-binding transcription repressor activity, RNA polymerase II-specific"/>
    <property type="evidence" value="ECO:0007669"/>
    <property type="project" value="Ensembl"/>
</dbReference>
<dbReference type="GO" id="GO:0000978">
    <property type="term" value="F:RNA polymerase II cis-regulatory region sequence-specific DNA binding"/>
    <property type="evidence" value="ECO:0007669"/>
    <property type="project" value="Ensembl"/>
</dbReference>
<organism evidence="9 10">
    <name type="scientific">Sarcophilus harrisii</name>
    <name type="common">Tasmanian devil</name>
    <name type="synonym">Sarcophilus laniarius</name>
    <dbReference type="NCBI Taxonomy" id="9305"/>
    <lineage>
        <taxon>Eukaryota</taxon>
        <taxon>Metazoa</taxon>
        <taxon>Chordata</taxon>
        <taxon>Craniata</taxon>
        <taxon>Vertebrata</taxon>
        <taxon>Euteleostomi</taxon>
        <taxon>Mammalia</taxon>
        <taxon>Metatheria</taxon>
        <taxon>Dasyuromorphia</taxon>
        <taxon>Dasyuridae</taxon>
        <taxon>Sarcophilus</taxon>
    </lineage>
</organism>
<evidence type="ECO:0000256" key="5">
    <source>
        <dbReference type="PROSITE-ProRule" id="PRU00108"/>
    </source>
</evidence>
<dbReference type="InParanoid" id="G3WF12"/>
<dbReference type="Pfam" id="PF00046">
    <property type="entry name" value="Homeodomain"/>
    <property type="match status" value="1"/>
</dbReference>
<evidence type="ECO:0000313" key="9">
    <source>
        <dbReference type="Ensembl" id="ENSSHAP00000014017.2"/>
    </source>
</evidence>
<dbReference type="AlphaFoldDB" id="G3WF12"/>
<feature type="region of interest" description="Disordered" evidence="7">
    <location>
        <begin position="16"/>
        <end position="66"/>
    </location>
</feature>
<keyword evidence="10" id="KW-1185">Reference proteome</keyword>
<evidence type="ECO:0000256" key="6">
    <source>
        <dbReference type="RuleBase" id="RU000682"/>
    </source>
</evidence>
<dbReference type="InterPro" id="IPR009057">
    <property type="entry name" value="Homeodomain-like_sf"/>
</dbReference>
<feature type="domain" description="Homeobox" evidence="8">
    <location>
        <begin position="132"/>
        <end position="192"/>
    </location>
</feature>
<dbReference type="HOGENOM" id="CLU_074733_3_0_1"/>
<dbReference type="Ensembl" id="ENSSHAT00000014134.2">
    <property type="protein sequence ID" value="ENSSHAP00000014017.2"/>
    <property type="gene ID" value="ENSSHAG00000011988.2"/>
</dbReference>
<dbReference type="GeneTree" id="ENSGT00940000162259"/>
<dbReference type="SUPFAM" id="SSF46689">
    <property type="entry name" value="Homeodomain-like"/>
    <property type="match status" value="1"/>
</dbReference>
<dbReference type="PRINTS" id="PR00031">
    <property type="entry name" value="HTHREPRESSR"/>
</dbReference>
<dbReference type="PRINTS" id="PR00024">
    <property type="entry name" value="HOMEOBOX"/>
</dbReference>
<evidence type="ECO:0000256" key="2">
    <source>
        <dbReference type="ARBA" id="ARBA00023125"/>
    </source>
</evidence>
<evidence type="ECO:0000256" key="4">
    <source>
        <dbReference type="ARBA" id="ARBA00023242"/>
    </source>
</evidence>
<dbReference type="PROSITE" id="PS00027">
    <property type="entry name" value="HOMEOBOX_1"/>
    <property type="match status" value="1"/>
</dbReference>
<dbReference type="FunFam" id="1.10.10.60:FF:000707">
    <property type="entry name" value="Dlx"/>
    <property type="match status" value="1"/>
</dbReference>